<evidence type="ECO:0000256" key="1">
    <source>
        <dbReference type="SAM" id="MobiDB-lite"/>
    </source>
</evidence>
<dbReference type="Proteomes" id="UP000007993">
    <property type="component" value="Unassembled WGS sequence"/>
</dbReference>
<dbReference type="PATRIC" id="fig|993517.3.peg.2534"/>
<proteinExistence type="predicted"/>
<name>K5CEQ8_RHOBT</name>
<sequence length="141" mass="15823">MENQTTKKPSYKSYGGYGRRTVDPTPRQVKERCREILIERANRLASDRALAKRRQRQLVAALRRSGGLNRTNLAMILRYSNPNSAALSEDLETLLASGRIIRQGRTNRCLFKAVDDKAAGLGYASDLPSNDVVFGRVTRRA</sequence>
<comment type="caution">
    <text evidence="2">The sequence shown here is derived from an EMBL/GenBank/DDBJ whole genome shotgun (WGS) entry which is preliminary data.</text>
</comment>
<reference evidence="2 3" key="1">
    <citation type="journal article" date="2013" name="Mar. Genomics">
        <title>Expression of sulfatases in Rhodopirellula baltica and the diversity of sulfatases in the genus Rhodopirellula.</title>
        <authorList>
            <person name="Wegner C.E."/>
            <person name="Richter-Heitmann T."/>
            <person name="Klindworth A."/>
            <person name="Klockow C."/>
            <person name="Richter M."/>
            <person name="Achstetter T."/>
            <person name="Glockner F.O."/>
            <person name="Harder J."/>
        </authorList>
    </citation>
    <scope>NUCLEOTIDE SEQUENCE [LARGE SCALE GENOMIC DNA]</scope>
    <source>
        <strain evidence="2 3">SH28</strain>
    </source>
</reference>
<feature type="region of interest" description="Disordered" evidence="1">
    <location>
        <begin position="1"/>
        <end position="26"/>
    </location>
</feature>
<dbReference type="RefSeq" id="WP_007332115.1">
    <property type="nucleotide sequence ID" value="NZ_AMCW01000063.1"/>
</dbReference>
<protein>
    <submittedName>
        <fullName evidence="2">Uncharacterized protein</fullName>
    </submittedName>
</protein>
<organism evidence="2 3">
    <name type="scientific">Rhodopirellula baltica SH28</name>
    <dbReference type="NCBI Taxonomy" id="993517"/>
    <lineage>
        <taxon>Bacteria</taxon>
        <taxon>Pseudomonadati</taxon>
        <taxon>Planctomycetota</taxon>
        <taxon>Planctomycetia</taxon>
        <taxon>Pirellulales</taxon>
        <taxon>Pirellulaceae</taxon>
        <taxon>Rhodopirellula</taxon>
    </lineage>
</organism>
<dbReference type="AlphaFoldDB" id="K5CEQ8"/>
<evidence type="ECO:0000313" key="3">
    <source>
        <dbReference type="Proteomes" id="UP000007993"/>
    </source>
</evidence>
<accession>K5CEQ8</accession>
<dbReference type="EMBL" id="AMCW01000063">
    <property type="protein sequence ID" value="EKK02305.1"/>
    <property type="molecule type" value="Genomic_DNA"/>
</dbReference>
<evidence type="ECO:0000313" key="2">
    <source>
        <dbReference type="EMBL" id="EKK02305.1"/>
    </source>
</evidence>
<gene>
    <name evidence="2" type="ORF">RBSH_02341</name>
</gene>